<dbReference type="GO" id="GO:0005975">
    <property type="term" value="P:carbohydrate metabolic process"/>
    <property type="evidence" value="ECO:0007669"/>
    <property type="project" value="InterPro"/>
</dbReference>
<sequence>MPVPSSFNDIVMDASIRDHVGWVWYQRSWFASRAWSRDHNRVFLRFGSVHYWAKVWLNGKFVGDHQGGHLPFEFEITDHLVTGSINLLTVAVNNRLHPNTLPQGRTTYPNSSLYPQGYSIYSHSCDYFDFSGINRPVYLYTTPRTYVKDVEFSANVVNQTLGALTYNIITSDVQNSCTVKLLNKYNKGVAYSTLCTGTLTVEDVRPWWPVLRTADQGSWVRLRGSDERYQLAAVGRSQCYPVTWDNHGVQINGENLYIHGFGMHEDSNIRGRGFDSAVLMRDINLLQWVGANAIRTSHYPYAEETIAALERYGILVIVETPGCSIGSYDDDLLKEHKRILEKTIHAHRKRANVIIWSIANEPSNTTRPDAVNYFKELAQRVRELDPSRPSILVTGEFAHTNASTSAFQYVDIIGVNRYASWYRDSGKLSIIQIQVPLEMNLWYRTFDKPVLITEYGAGSLSGQHVGPAAMWSEDYQVQTLRQYFRAFDNILRSEETFFLGEMIWNFIDFKTPQEYIRPGLCVKGVFTRDRQPKAAAYDVRGRYCSLANIQCTDDYQLI</sequence>
<evidence type="ECO:0000313" key="7">
    <source>
        <dbReference type="RefSeq" id="XP_008488196.2"/>
    </source>
</evidence>
<dbReference type="PRINTS" id="PR00132">
    <property type="entry name" value="GLHYDRLASE2"/>
</dbReference>
<organism evidence="6 7">
    <name type="scientific">Diaphorina citri</name>
    <name type="common">Asian citrus psyllid</name>
    <dbReference type="NCBI Taxonomy" id="121845"/>
    <lineage>
        <taxon>Eukaryota</taxon>
        <taxon>Metazoa</taxon>
        <taxon>Ecdysozoa</taxon>
        <taxon>Arthropoda</taxon>
        <taxon>Hexapoda</taxon>
        <taxon>Insecta</taxon>
        <taxon>Pterygota</taxon>
        <taxon>Neoptera</taxon>
        <taxon>Paraneoptera</taxon>
        <taxon>Hemiptera</taxon>
        <taxon>Sternorrhyncha</taxon>
        <taxon>Psylloidea</taxon>
        <taxon>Psyllidae</taxon>
        <taxon>Diaphorininae</taxon>
        <taxon>Diaphorina</taxon>
    </lineage>
</organism>
<dbReference type="AlphaFoldDB" id="A0A1S3DVD1"/>
<dbReference type="InterPro" id="IPR017853">
    <property type="entry name" value="GH"/>
</dbReference>
<dbReference type="GO" id="GO:0030246">
    <property type="term" value="F:carbohydrate binding"/>
    <property type="evidence" value="ECO:0007669"/>
    <property type="project" value="TreeGrafter"/>
</dbReference>
<dbReference type="InterPro" id="IPR006104">
    <property type="entry name" value="Glyco_hydro_2_N"/>
</dbReference>
<dbReference type="PaxDb" id="121845-A0A1S3DVD1"/>
<dbReference type="GO" id="GO:0004566">
    <property type="term" value="F:beta-glucuronidase activity"/>
    <property type="evidence" value="ECO:0007669"/>
    <property type="project" value="TreeGrafter"/>
</dbReference>
<gene>
    <name evidence="7" type="primary">LOC103524934</name>
</gene>
<evidence type="ECO:0000259" key="4">
    <source>
        <dbReference type="Pfam" id="PF02836"/>
    </source>
</evidence>
<comment type="similarity">
    <text evidence="1">Belongs to the glycosyl hydrolase 2 family.</text>
</comment>
<dbReference type="InterPro" id="IPR006103">
    <property type="entry name" value="Glyco_hydro_2_cat"/>
</dbReference>
<dbReference type="PANTHER" id="PTHR10066:SF67">
    <property type="entry name" value="BETA-GLUCURONIDASE"/>
    <property type="match status" value="1"/>
</dbReference>
<dbReference type="Gene3D" id="2.60.40.10">
    <property type="entry name" value="Immunoglobulins"/>
    <property type="match status" value="1"/>
</dbReference>
<accession>A0A1S3DVD1</accession>
<proteinExistence type="inferred from homology"/>
<dbReference type="FunFam" id="3.20.20.80:FF:000080">
    <property type="entry name" value="Beta-glucuronidase UidA"/>
    <property type="match status" value="1"/>
</dbReference>
<dbReference type="Gene3D" id="3.20.20.80">
    <property type="entry name" value="Glycosidases"/>
    <property type="match status" value="1"/>
</dbReference>
<dbReference type="SUPFAM" id="SSF51445">
    <property type="entry name" value="(Trans)glycosidases"/>
    <property type="match status" value="1"/>
</dbReference>
<keyword evidence="6" id="KW-1185">Reference proteome</keyword>
<keyword evidence="2" id="KW-0378">Hydrolase</keyword>
<dbReference type="InterPro" id="IPR006101">
    <property type="entry name" value="Glyco_hydro_2"/>
</dbReference>
<dbReference type="KEGG" id="dci:103524934"/>
<keyword evidence="3" id="KW-0326">Glycosidase</keyword>
<dbReference type="Gene3D" id="2.60.120.260">
    <property type="entry name" value="Galactose-binding domain-like"/>
    <property type="match status" value="1"/>
</dbReference>
<dbReference type="Pfam" id="PF02836">
    <property type="entry name" value="Glyco_hydro_2_C"/>
    <property type="match status" value="1"/>
</dbReference>
<protein>
    <submittedName>
        <fullName evidence="7">Beta-glucuronidase-like</fullName>
    </submittedName>
</protein>
<evidence type="ECO:0000313" key="6">
    <source>
        <dbReference type="Proteomes" id="UP000079169"/>
    </source>
</evidence>
<dbReference type="Proteomes" id="UP000079169">
    <property type="component" value="Unplaced"/>
</dbReference>
<dbReference type="InterPro" id="IPR013783">
    <property type="entry name" value="Ig-like_fold"/>
</dbReference>
<dbReference type="PANTHER" id="PTHR10066">
    <property type="entry name" value="BETA-GLUCURONIDASE"/>
    <property type="match status" value="1"/>
</dbReference>
<evidence type="ECO:0000259" key="5">
    <source>
        <dbReference type="Pfam" id="PF02837"/>
    </source>
</evidence>
<dbReference type="InterPro" id="IPR008979">
    <property type="entry name" value="Galactose-bd-like_sf"/>
</dbReference>
<evidence type="ECO:0000256" key="1">
    <source>
        <dbReference type="ARBA" id="ARBA00007401"/>
    </source>
</evidence>
<evidence type="ECO:0000256" key="2">
    <source>
        <dbReference type="ARBA" id="ARBA00022801"/>
    </source>
</evidence>
<dbReference type="GO" id="GO:0019391">
    <property type="term" value="P:glucuronoside catabolic process"/>
    <property type="evidence" value="ECO:0007669"/>
    <property type="project" value="TreeGrafter"/>
</dbReference>
<feature type="domain" description="Glycoside hydrolase family 2 catalytic" evidence="4">
    <location>
        <begin position="248"/>
        <end position="546"/>
    </location>
</feature>
<name>A0A1S3DVD1_DIACI</name>
<dbReference type="SUPFAM" id="SSF49785">
    <property type="entry name" value="Galactose-binding domain-like"/>
    <property type="match status" value="1"/>
</dbReference>
<dbReference type="Pfam" id="PF02837">
    <property type="entry name" value="Glyco_hydro_2_N"/>
    <property type="match status" value="1"/>
</dbReference>
<dbReference type="GO" id="GO:0005615">
    <property type="term" value="C:extracellular space"/>
    <property type="evidence" value="ECO:0007669"/>
    <property type="project" value="TreeGrafter"/>
</dbReference>
<feature type="domain" description="Glycosyl hydrolases family 2 sugar binding" evidence="5">
    <location>
        <begin position="11"/>
        <end position="143"/>
    </location>
</feature>
<evidence type="ECO:0000256" key="3">
    <source>
        <dbReference type="ARBA" id="ARBA00023295"/>
    </source>
</evidence>
<reference evidence="7" key="1">
    <citation type="submission" date="2025-08" db="UniProtKB">
        <authorList>
            <consortium name="RefSeq"/>
        </authorList>
    </citation>
    <scope>IDENTIFICATION</scope>
</reference>
<dbReference type="GeneID" id="103524934"/>
<dbReference type="RefSeq" id="XP_008488196.2">
    <property type="nucleotide sequence ID" value="XM_008489974.3"/>
</dbReference>
<dbReference type="STRING" id="121845.A0A1S3DVD1"/>